<dbReference type="EC" id="1.1.1.169" evidence="4"/>
<evidence type="ECO:0000313" key="7">
    <source>
        <dbReference type="EMBL" id="KPV45577.1"/>
    </source>
</evidence>
<feature type="domain" description="Ketopantoate reductase N-terminal" evidence="5">
    <location>
        <begin position="3"/>
        <end position="151"/>
    </location>
</feature>
<evidence type="ECO:0000256" key="2">
    <source>
        <dbReference type="ARBA" id="ARBA00022857"/>
    </source>
</evidence>
<dbReference type="AlphaFoldDB" id="A0A0P9CRZ5"/>
<evidence type="ECO:0000313" key="8">
    <source>
        <dbReference type="Proteomes" id="UP000050482"/>
    </source>
</evidence>
<reference evidence="7 8" key="1">
    <citation type="submission" date="2015-09" db="EMBL/GenBank/DDBJ databases">
        <title>Draft genome sequence of Alicyclobacillus ferrooxydans DSM 22381.</title>
        <authorList>
            <person name="Hemp J."/>
        </authorList>
    </citation>
    <scope>NUCLEOTIDE SEQUENCE [LARGE SCALE GENOMIC DNA]</scope>
    <source>
        <strain evidence="7 8">TC-34</strain>
    </source>
</reference>
<proteinExistence type="inferred from homology"/>
<feature type="domain" description="Ketopantoate reductase C-terminal" evidence="6">
    <location>
        <begin position="181"/>
        <end position="297"/>
    </location>
</feature>
<comment type="catalytic activity">
    <reaction evidence="4">
        <text>(R)-pantoate + NADP(+) = 2-dehydropantoate + NADPH + H(+)</text>
        <dbReference type="Rhea" id="RHEA:16233"/>
        <dbReference type="ChEBI" id="CHEBI:11561"/>
        <dbReference type="ChEBI" id="CHEBI:15378"/>
        <dbReference type="ChEBI" id="CHEBI:15980"/>
        <dbReference type="ChEBI" id="CHEBI:57783"/>
        <dbReference type="ChEBI" id="CHEBI:58349"/>
        <dbReference type="EC" id="1.1.1.169"/>
    </reaction>
</comment>
<dbReference type="InterPro" id="IPR008927">
    <property type="entry name" value="6-PGluconate_DH-like_C_sf"/>
</dbReference>
<dbReference type="PANTHER" id="PTHR21708:SF26">
    <property type="entry name" value="2-DEHYDROPANTOATE 2-REDUCTASE"/>
    <property type="match status" value="1"/>
</dbReference>
<name>A0A0P9CRZ5_9BACL</name>
<dbReference type="FunFam" id="3.40.50.720:FF:000307">
    <property type="entry name" value="2-dehydropantoate 2-reductase"/>
    <property type="match status" value="1"/>
</dbReference>
<evidence type="ECO:0000256" key="4">
    <source>
        <dbReference type="RuleBase" id="RU362068"/>
    </source>
</evidence>
<dbReference type="STRING" id="471514.AN477_01215"/>
<dbReference type="FunFam" id="1.10.1040.10:FF:000017">
    <property type="entry name" value="2-dehydropantoate 2-reductase"/>
    <property type="match status" value="1"/>
</dbReference>
<protein>
    <recommendedName>
        <fullName evidence="4">2-dehydropantoate 2-reductase</fullName>
        <ecNumber evidence="4">1.1.1.169</ecNumber>
    </recommendedName>
    <alternativeName>
        <fullName evidence="4">Ketopantoate reductase</fullName>
    </alternativeName>
</protein>
<dbReference type="InterPro" id="IPR013332">
    <property type="entry name" value="KPR_N"/>
</dbReference>
<keyword evidence="4" id="KW-0566">Pantothenate biosynthesis</keyword>
<keyword evidence="8" id="KW-1185">Reference proteome</keyword>
<dbReference type="Gene3D" id="3.40.50.720">
    <property type="entry name" value="NAD(P)-binding Rossmann-like Domain"/>
    <property type="match status" value="1"/>
</dbReference>
<dbReference type="PATRIC" id="fig|471514.4.peg.227"/>
<dbReference type="Pfam" id="PF08546">
    <property type="entry name" value="ApbA_C"/>
    <property type="match status" value="1"/>
</dbReference>
<evidence type="ECO:0000256" key="3">
    <source>
        <dbReference type="ARBA" id="ARBA00023002"/>
    </source>
</evidence>
<comment type="function">
    <text evidence="4">Catalyzes the NADPH-dependent reduction of ketopantoate into pantoic acid.</text>
</comment>
<evidence type="ECO:0000259" key="5">
    <source>
        <dbReference type="Pfam" id="PF02558"/>
    </source>
</evidence>
<dbReference type="OrthoDB" id="9793586at2"/>
<dbReference type="NCBIfam" id="TIGR00745">
    <property type="entry name" value="apbA_panE"/>
    <property type="match status" value="1"/>
</dbReference>
<dbReference type="PANTHER" id="PTHR21708">
    <property type="entry name" value="PROBABLE 2-DEHYDROPANTOATE 2-REDUCTASE"/>
    <property type="match status" value="1"/>
</dbReference>
<keyword evidence="2 4" id="KW-0521">NADP</keyword>
<dbReference type="SUPFAM" id="SSF51735">
    <property type="entry name" value="NAD(P)-binding Rossmann-fold domains"/>
    <property type="match status" value="1"/>
</dbReference>
<dbReference type="InterPro" id="IPR013328">
    <property type="entry name" value="6PGD_dom2"/>
</dbReference>
<dbReference type="UniPathway" id="UPA00028">
    <property type="reaction ID" value="UER00004"/>
</dbReference>
<dbReference type="Gene3D" id="1.10.1040.10">
    <property type="entry name" value="N-(1-d-carboxylethyl)-l-norvaline Dehydrogenase, domain 2"/>
    <property type="match status" value="1"/>
</dbReference>
<dbReference type="Pfam" id="PF02558">
    <property type="entry name" value="ApbA"/>
    <property type="match status" value="1"/>
</dbReference>
<comment type="pathway">
    <text evidence="4">Cofactor biosynthesis; (R)-pantothenate biosynthesis; (R)-pantoate from 3-methyl-2-oxobutanoate: step 2/2.</text>
</comment>
<dbReference type="GO" id="GO:0008677">
    <property type="term" value="F:2-dehydropantoate 2-reductase activity"/>
    <property type="evidence" value="ECO:0007669"/>
    <property type="project" value="UniProtKB-EC"/>
</dbReference>
<dbReference type="GO" id="GO:0005737">
    <property type="term" value="C:cytoplasm"/>
    <property type="evidence" value="ECO:0007669"/>
    <property type="project" value="TreeGrafter"/>
</dbReference>
<gene>
    <name evidence="7" type="ORF">AN477_01215</name>
</gene>
<dbReference type="GO" id="GO:0015940">
    <property type="term" value="P:pantothenate biosynthetic process"/>
    <property type="evidence" value="ECO:0007669"/>
    <property type="project" value="UniProtKB-UniPathway"/>
</dbReference>
<dbReference type="InterPro" id="IPR036291">
    <property type="entry name" value="NAD(P)-bd_dom_sf"/>
</dbReference>
<evidence type="ECO:0000259" key="6">
    <source>
        <dbReference type="Pfam" id="PF08546"/>
    </source>
</evidence>
<dbReference type="InterPro" id="IPR003710">
    <property type="entry name" value="ApbA"/>
</dbReference>
<sequence length="305" mass="32500">MNVVVLGAGAVGGYFGGKLAAVGVPVTFLVRERRYEQLSAHGLVVESRHGNFTVAPQLALSASEIDHPDIVIVALKNYHLEGALPQIRALVDKGALVLPLLNGVSHIDTLVHHFGANSVVGGACYIEATLDTEGHVVHTSPMHDIIFGTLSGKNHPLLSELEAAFQACGVPARQSSSILIEMWQKFIFLTSFSGITAATRKPIGDVLSDPVTRPFLNDLVREIESVAKAAVNLSENAFEQVMNKLSSVSPSMTSSLHRDLEKGLPLEIDSLQGAVLALAERHGISVPSVRSVYAVLHPSKDGSRS</sequence>
<accession>A0A0P9CRZ5</accession>
<keyword evidence="3 4" id="KW-0560">Oxidoreductase</keyword>
<dbReference type="EMBL" id="LJCO01000008">
    <property type="protein sequence ID" value="KPV45577.1"/>
    <property type="molecule type" value="Genomic_DNA"/>
</dbReference>
<comment type="similarity">
    <text evidence="1 4">Belongs to the ketopantoate reductase family.</text>
</comment>
<dbReference type="Proteomes" id="UP000050482">
    <property type="component" value="Unassembled WGS sequence"/>
</dbReference>
<organism evidence="7 8">
    <name type="scientific">Alicyclobacillus ferrooxydans</name>
    <dbReference type="NCBI Taxonomy" id="471514"/>
    <lineage>
        <taxon>Bacteria</taxon>
        <taxon>Bacillati</taxon>
        <taxon>Bacillota</taxon>
        <taxon>Bacilli</taxon>
        <taxon>Bacillales</taxon>
        <taxon>Alicyclobacillaceae</taxon>
        <taxon>Alicyclobacillus</taxon>
    </lineage>
</organism>
<comment type="caution">
    <text evidence="7">The sequence shown here is derived from an EMBL/GenBank/DDBJ whole genome shotgun (WGS) entry which is preliminary data.</text>
</comment>
<dbReference type="InterPro" id="IPR051402">
    <property type="entry name" value="KPR-Related"/>
</dbReference>
<dbReference type="SUPFAM" id="SSF48179">
    <property type="entry name" value="6-phosphogluconate dehydrogenase C-terminal domain-like"/>
    <property type="match status" value="1"/>
</dbReference>
<evidence type="ECO:0000256" key="1">
    <source>
        <dbReference type="ARBA" id="ARBA00007870"/>
    </source>
</evidence>
<dbReference type="InterPro" id="IPR013752">
    <property type="entry name" value="KPA_reductase"/>
</dbReference>
<dbReference type="RefSeq" id="WP_054967355.1">
    <property type="nucleotide sequence ID" value="NZ_LJCO01000008.1"/>
</dbReference>